<dbReference type="InterPro" id="IPR036013">
    <property type="entry name" value="Band_7/SPFH_dom_sf"/>
</dbReference>
<dbReference type="Pfam" id="PF13421">
    <property type="entry name" value="Band_7_1"/>
    <property type="match status" value="1"/>
</dbReference>
<evidence type="ECO:0000313" key="4">
    <source>
        <dbReference type="Proteomes" id="UP000592216"/>
    </source>
</evidence>
<dbReference type="Gene3D" id="3.30.479.30">
    <property type="entry name" value="Band 7 domain"/>
    <property type="match status" value="1"/>
</dbReference>
<dbReference type="RefSeq" id="WP_177157397.1">
    <property type="nucleotide sequence ID" value="NZ_JABCJE010000003.1"/>
</dbReference>
<protein>
    <submittedName>
        <fullName evidence="3">SPFH domain-containing protein</fullName>
    </submittedName>
</protein>
<sequence length="377" mass="41202">MGIFDFLKGEFIDVIHWTDDTRDTMVWRFEREGHEIKYGAKLTVREGQTAVFIHEGQLADVFTPGLYMLETNNMPIMTKLQHWDHGFRSPFKSEIYYVATTRFTDFKWGTKNPIMVRDPEFGPVRLRAFGTYAIRVIDAARFMTEIVGTDGEFTSDEISFQIRNIIVARASQALAASGIPLLDMAANTDDLGKVIAAQVSPTLAEYGLEMPEFYVENISLPPEVEKALDARTSRGIAGNLDDHMKWRAAEAMNAPASAAGAAMATGMGAAMGMAMGHQQMGPWGAMPAAAAPAPQAAPMAPPPPPVEHVWHIAENGTTTGPYSKARLGRMAVEGQLTRASLVWTAGQDGWKRAEDVMELAQLFTVMPPPPPPPPPAG</sequence>
<dbReference type="CDD" id="cd03408">
    <property type="entry name" value="SPFH_like_u1"/>
    <property type="match status" value="1"/>
</dbReference>
<dbReference type="PANTHER" id="PTHR37826:SF2">
    <property type="entry name" value="ZINC-RIBBON DOMAIN-CONTAINING PROTEIN"/>
    <property type="match status" value="1"/>
</dbReference>
<proteinExistence type="predicted"/>
<dbReference type="Proteomes" id="UP000592216">
    <property type="component" value="Unassembled WGS sequence"/>
</dbReference>
<feature type="domain" description="SPFH" evidence="1">
    <location>
        <begin position="26"/>
        <end position="235"/>
    </location>
</feature>
<dbReference type="AlphaFoldDB" id="A0A850Q1A3"/>
<gene>
    <name evidence="3" type="ORF">HJ536_08360</name>
</gene>
<dbReference type="InterPro" id="IPR025640">
    <property type="entry name" value="GYF_2"/>
</dbReference>
<dbReference type="PANTHER" id="PTHR37826">
    <property type="entry name" value="FLOTILLIN BAND_7_5 DOMAIN PROTEIN"/>
    <property type="match status" value="1"/>
</dbReference>
<evidence type="ECO:0000313" key="3">
    <source>
        <dbReference type="EMBL" id="NVO23367.1"/>
    </source>
</evidence>
<organism evidence="3 4">
    <name type="scientific">Donghicola mangrovi</name>
    <dbReference type="NCBI Taxonomy" id="2729614"/>
    <lineage>
        <taxon>Bacteria</taxon>
        <taxon>Pseudomonadati</taxon>
        <taxon>Pseudomonadota</taxon>
        <taxon>Alphaproteobacteria</taxon>
        <taxon>Rhodobacterales</taxon>
        <taxon>Roseobacteraceae</taxon>
        <taxon>Donghicola</taxon>
    </lineage>
</organism>
<dbReference type="SUPFAM" id="SSF117892">
    <property type="entry name" value="Band 7/SPFH domain"/>
    <property type="match status" value="1"/>
</dbReference>
<dbReference type="Pfam" id="PF14237">
    <property type="entry name" value="GYF_2"/>
    <property type="match status" value="1"/>
</dbReference>
<feature type="domain" description="GYF" evidence="2">
    <location>
        <begin position="310"/>
        <end position="359"/>
    </location>
</feature>
<name>A0A850Q1A3_9RHOB</name>
<comment type="caution">
    <text evidence="3">The sequence shown here is derived from an EMBL/GenBank/DDBJ whole genome shotgun (WGS) entry which is preliminary data.</text>
</comment>
<reference evidence="3 4" key="1">
    <citation type="submission" date="2020-04" db="EMBL/GenBank/DDBJ databases">
        <title>Donghicola sp., a member of the Rhodobacteraceae family isolated from mangrove forest in Thailand.</title>
        <authorList>
            <person name="Charoenyingcharoen P."/>
            <person name="Yukphan P."/>
        </authorList>
    </citation>
    <scope>NUCLEOTIDE SEQUENCE [LARGE SCALE GENOMIC DNA]</scope>
    <source>
        <strain evidence="3 4">B5-SW-15</strain>
    </source>
</reference>
<evidence type="ECO:0000259" key="1">
    <source>
        <dbReference type="Pfam" id="PF13421"/>
    </source>
</evidence>
<dbReference type="EMBL" id="JABCJE010000003">
    <property type="protein sequence ID" value="NVO23367.1"/>
    <property type="molecule type" value="Genomic_DNA"/>
</dbReference>
<accession>A0A850Q1A3</accession>
<dbReference type="InterPro" id="IPR033880">
    <property type="entry name" value="SPFH_YdjI"/>
</dbReference>
<evidence type="ECO:0000259" key="2">
    <source>
        <dbReference type="Pfam" id="PF14237"/>
    </source>
</evidence>